<evidence type="ECO:0000313" key="3">
    <source>
        <dbReference type="Proteomes" id="UP000770661"/>
    </source>
</evidence>
<comment type="caution">
    <text evidence="2">The sequence shown here is derived from an EMBL/GenBank/DDBJ whole genome shotgun (WGS) entry which is preliminary data.</text>
</comment>
<feature type="compositionally biased region" description="Basic residues" evidence="1">
    <location>
        <begin position="96"/>
        <end position="111"/>
    </location>
</feature>
<feature type="region of interest" description="Disordered" evidence="1">
    <location>
        <begin position="96"/>
        <end position="121"/>
    </location>
</feature>
<evidence type="ECO:0000256" key="1">
    <source>
        <dbReference type="SAM" id="MobiDB-lite"/>
    </source>
</evidence>
<name>A0A8J4XZC1_CHIOP</name>
<feature type="region of interest" description="Disordered" evidence="1">
    <location>
        <begin position="1"/>
        <end position="69"/>
    </location>
</feature>
<dbReference type="AlphaFoldDB" id="A0A8J4XZC1"/>
<keyword evidence="3" id="KW-1185">Reference proteome</keyword>
<reference evidence="2" key="1">
    <citation type="submission" date="2020-07" db="EMBL/GenBank/DDBJ databases">
        <title>The High-quality genome of the commercially important snow crab, Chionoecetes opilio.</title>
        <authorList>
            <person name="Jeong J.-H."/>
            <person name="Ryu S."/>
        </authorList>
    </citation>
    <scope>NUCLEOTIDE SEQUENCE</scope>
    <source>
        <strain evidence="2">MADBK_172401_WGS</strain>
        <tissue evidence="2">Digestive gland</tissue>
    </source>
</reference>
<sequence length="140" mass="14772">MSALQATAAPHTLDNVQSPPPSWATSGLPARGAVKVQKGSPPKASLARGPMRGPGGPPTPAGGLYCLTQHPRGQGMADALPLAAEGTVSPRWCRYRGRRRHKQAPNKKRAVSPRPAAVPGPRRSFYTLRVVDPGGVRGRF</sequence>
<gene>
    <name evidence="2" type="ORF">GWK47_053688</name>
</gene>
<protein>
    <submittedName>
        <fullName evidence="2">Uncharacterized protein</fullName>
    </submittedName>
</protein>
<evidence type="ECO:0000313" key="2">
    <source>
        <dbReference type="EMBL" id="KAG0717805.1"/>
    </source>
</evidence>
<proteinExistence type="predicted"/>
<organism evidence="2 3">
    <name type="scientific">Chionoecetes opilio</name>
    <name type="common">Atlantic snow crab</name>
    <name type="synonym">Cancer opilio</name>
    <dbReference type="NCBI Taxonomy" id="41210"/>
    <lineage>
        <taxon>Eukaryota</taxon>
        <taxon>Metazoa</taxon>
        <taxon>Ecdysozoa</taxon>
        <taxon>Arthropoda</taxon>
        <taxon>Crustacea</taxon>
        <taxon>Multicrustacea</taxon>
        <taxon>Malacostraca</taxon>
        <taxon>Eumalacostraca</taxon>
        <taxon>Eucarida</taxon>
        <taxon>Decapoda</taxon>
        <taxon>Pleocyemata</taxon>
        <taxon>Brachyura</taxon>
        <taxon>Eubrachyura</taxon>
        <taxon>Majoidea</taxon>
        <taxon>Majidae</taxon>
        <taxon>Chionoecetes</taxon>
    </lineage>
</organism>
<dbReference type="EMBL" id="JACEEZ010017074">
    <property type="protein sequence ID" value="KAG0717805.1"/>
    <property type="molecule type" value="Genomic_DNA"/>
</dbReference>
<accession>A0A8J4XZC1</accession>
<dbReference type="Proteomes" id="UP000770661">
    <property type="component" value="Unassembled WGS sequence"/>
</dbReference>